<dbReference type="AlphaFoldDB" id="A0A3M0JVL2"/>
<organism evidence="2 3">
    <name type="scientific">Hirundo rustica rustica</name>
    <dbReference type="NCBI Taxonomy" id="333673"/>
    <lineage>
        <taxon>Eukaryota</taxon>
        <taxon>Metazoa</taxon>
        <taxon>Chordata</taxon>
        <taxon>Craniata</taxon>
        <taxon>Vertebrata</taxon>
        <taxon>Euteleostomi</taxon>
        <taxon>Archelosauria</taxon>
        <taxon>Archosauria</taxon>
        <taxon>Dinosauria</taxon>
        <taxon>Saurischia</taxon>
        <taxon>Theropoda</taxon>
        <taxon>Coelurosauria</taxon>
        <taxon>Aves</taxon>
        <taxon>Neognathae</taxon>
        <taxon>Neoaves</taxon>
        <taxon>Telluraves</taxon>
        <taxon>Australaves</taxon>
        <taxon>Passeriformes</taxon>
        <taxon>Sylvioidea</taxon>
        <taxon>Hirundinidae</taxon>
        <taxon>Hirundo</taxon>
    </lineage>
</organism>
<keyword evidence="3" id="KW-1185">Reference proteome</keyword>
<sequence length="145" mass="15922">MRKMPFLPQNGKTSCSLGTQPPELEDRDREQNETQIIQREINICSVLHKSMGPDGIHLRVLRGLVAVLMEPPSITSQQFWLTRKVPGEGKFSVHSCKKGWKEDAGSYGPVSLTSVPGKVTEQILVSAIIQQVQDNQGISPASQGS</sequence>
<protein>
    <recommendedName>
        <fullName evidence="4">Reverse transcriptase domain-containing protein</fullName>
    </recommendedName>
</protein>
<dbReference type="EMBL" id="QRBI01000131">
    <property type="protein sequence ID" value="RMC02790.1"/>
    <property type="molecule type" value="Genomic_DNA"/>
</dbReference>
<name>A0A3M0JVL2_HIRRU</name>
<evidence type="ECO:0000313" key="2">
    <source>
        <dbReference type="EMBL" id="RMC02790.1"/>
    </source>
</evidence>
<dbReference type="Proteomes" id="UP000269221">
    <property type="component" value="Unassembled WGS sequence"/>
</dbReference>
<evidence type="ECO:0000313" key="3">
    <source>
        <dbReference type="Proteomes" id="UP000269221"/>
    </source>
</evidence>
<comment type="caution">
    <text evidence="2">The sequence shown here is derived from an EMBL/GenBank/DDBJ whole genome shotgun (WGS) entry which is preliminary data.</text>
</comment>
<feature type="region of interest" description="Disordered" evidence="1">
    <location>
        <begin position="1"/>
        <end position="30"/>
    </location>
</feature>
<dbReference type="PANTHER" id="PTHR33395:SF22">
    <property type="entry name" value="REVERSE TRANSCRIPTASE DOMAIN-CONTAINING PROTEIN"/>
    <property type="match status" value="1"/>
</dbReference>
<dbReference type="OrthoDB" id="416454at2759"/>
<reference evidence="2 3" key="1">
    <citation type="submission" date="2018-07" db="EMBL/GenBank/DDBJ databases">
        <title>A high quality draft genome assembly of the barn swallow (H. rustica rustica).</title>
        <authorList>
            <person name="Formenti G."/>
            <person name="Chiara M."/>
            <person name="Poveda L."/>
            <person name="Francoijs K.-J."/>
            <person name="Bonisoli-Alquati A."/>
            <person name="Canova L."/>
            <person name="Gianfranceschi L."/>
            <person name="Horner D.S."/>
            <person name="Saino N."/>
        </authorList>
    </citation>
    <scope>NUCLEOTIDE SEQUENCE [LARGE SCALE GENOMIC DNA]</scope>
    <source>
        <strain evidence="2">Chelidonia</strain>
        <tissue evidence="2">Blood</tissue>
    </source>
</reference>
<dbReference type="GO" id="GO:0007508">
    <property type="term" value="P:larval heart development"/>
    <property type="evidence" value="ECO:0007669"/>
    <property type="project" value="TreeGrafter"/>
</dbReference>
<dbReference type="PANTHER" id="PTHR33395">
    <property type="entry name" value="TRANSCRIPTASE, PUTATIVE-RELATED-RELATED"/>
    <property type="match status" value="1"/>
</dbReference>
<dbReference type="STRING" id="333673.A0A3M0JVL2"/>
<feature type="compositionally biased region" description="Polar residues" evidence="1">
    <location>
        <begin position="10"/>
        <end position="19"/>
    </location>
</feature>
<accession>A0A3M0JVL2</accession>
<proteinExistence type="predicted"/>
<gene>
    <name evidence="2" type="ORF">DUI87_19981</name>
</gene>
<evidence type="ECO:0000256" key="1">
    <source>
        <dbReference type="SAM" id="MobiDB-lite"/>
    </source>
</evidence>
<dbReference type="GO" id="GO:0061343">
    <property type="term" value="P:cell adhesion involved in heart morphogenesis"/>
    <property type="evidence" value="ECO:0007669"/>
    <property type="project" value="TreeGrafter"/>
</dbReference>
<dbReference type="GO" id="GO:0031012">
    <property type="term" value="C:extracellular matrix"/>
    <property type="evidence" value="ECO:0007669"/>
    <property type="project" value="TreeGrafter"/>
</dbReference>
<evidence type="ECO:0008006" key="4">
    <source>
        <dbReference type="Google" id="ProtNLM"/>
    </source>
</evidence>